<evidence type="ECO:0000313" key="3">
    <source>
        <dbReference type="Proteomes" id="UP000198822"/>
    </source>
</evidence>
<dbReference type="RefSeq" id="WP_092506081.1">
    <property type="nucleotide sequence ID" value="NZ_LT629695.1"/>
</dbReference>
<evidence type="ECO:0008006" key="4">
    <source>
        <dbReference type="Google" id="ProtNLM"/>
    </source>
</evidence>
<evidence type="ECO:0000313" key="2">
    <source>
        <dbReference type="EMBL" id="SDH92124.1"/>
    </source>
</evidence>
<sequence length="280" mass="30632">MADEKRVCFVISPIGEDGSEQRSDADKVIKHLIRKAIGSEYDVRRSDGDSNPGAITPTIVASIMEADLVVADLSGFNPNVYYELAIAHGYAKPTVHIQKNGERAAFDVKDMRIVRYNLADPDDLEAAQKRLKDSAHFATTSPEKVENPLTSASRFAQVTESTDPVAESNVRVIEAIDALAVEVRRSISRSNPSRPSSASSITRSADNRSLRTIADRAARRGALSPADMSSVITDSTSTEFDRWAREVLARVVELDPEADADELNQTLMTAEILNRDDAPF</sequence>
<dbReference type="Gene3D" id="3.40.50.450">
    <property type="match status" value="1"/>
</dbReference>
<gene>
    <name evidence="2" type="ORF">SAMN04489720_2863</name>
</gene>
<dbReference type="OrthoDB" id="5180013at2"/>
<feature type="compositionally biased region" description="Low complexity" evidence="1">
    <location>
        <begin position="188"/>
        <end position="204"/>
    </location>
</feature>
<accession>A0A1G8GCN2</accession>
<dbReference type="Proteomes" id="UP000198822">
    <property type="component" value="Chromosome I"/>
</dbReference>
<dbReference type="EMBL" id="LT629695">
    <property type="protein sequence ID" value="SDH92124.1"/>
    <property type="molecule type" value="Genomic_DNA"/>
</dbReference>
<evidence type="ECO:0000256" key="1">
    <source>
        <dbReference type="SAM" id="MobiDB-lite"/>
    </source>
</evidence>
<feature type="region of interest" description="Disordered" evidence="1">
    <location>
        <begin position="186"/>
        <end position="210"/>
    </location>
</feature>
<name>A0A1G8GCN2_9MICO</name>
<protein>
    <recommendedName>
        <fullName evidence="4">Nucleoside 2-deoxyribosyltransferase</fullName>
    </recommendedName>
</protein>
<reference evidence="3" key="1">
    <citation type="submission" date="2016-10" db="EMBL/GenBank/DDBJ databases">
        <authorList>
            <person name="Varghese N."/>
            <person name="Submissions S."/>
        </authorList>
    </citation>
    <scope>NUCLEOTIDE SEQUENCE [LARGE SCALE GENOMIC DNA]</scope>
    <source>
        <strain evidence="3">DSM 22002</strain>
    </source>
</reference>
<proteinExistence type="predicted"/>
<dbReference type="AlphaFoldDB" id="A0A1G8GCN2"/>
<organism evidence="2 3">
    <name type="scientific">Agrococcus jejuensis</name>
    <dbReference type="NCBI Taxonomy" id="399736"/>
    <lineage>
        <taxon>Bacteria</taxon>
        <taxon>Bacillati</taxon>
        <taxon>Actinomycetota</taxon>
        <taxon>Actinomycetes</taxon>
        <taxon>Micrococcales</taxon>
        <taxon>Microbacteriaceae</taxon>
        <taxon>Agrococcus</taxon>
    </lineage>
</organism>
<keyword evidence="3" id="KW-1185">Reference proteome</keyword>
<dbReference type="STRING" id="399736.SAMN04489720_2863"/>